<protein>
    <submittedName>
        <fullName evidence="1">Uncharacterized protein</fullName>
    </submittedName>
</protein>
<evidence type="ECO:0000313" key="1">
    <source>
        <dbReference type="EMBL" id="KUK16834.1"/>
    </source>
</evidence>
<organism evidence="1 2">
    <name type="scientific">Thermococcus sibiricus</name>
    <dbReference type="NCBI Taxonomy" id="172049"/>
    <lineage>
        <taxon>Archaea</taxon>
        <taxon>Methanobacteriati</taxon>
        <taxon>Methanobacteriota</taxon>
        <taxon>Thermococci</taxon>
        <taxon>Thermococcales</taxon>
        <taxon>Thermococcaceae</taxon>
        <taxon>Thermococcus</taxon>
    </lineage>
</organism>
<dbReference type="Proteomes" id="UP000053911">
    <property type="component" value="Unassembled WGS sequence"/>
</dbReference>
<dbReference type="EMBL" id="LGFD01000058">
    <property type="protein sequence ID" value="KUK16834.1"/>
    <property type="molecule type" value="Genomic_DNA"/>
</dbReference>
<comment type="caution">
    <text evidence="1">The sequence shown here is derived from an EMBL/GenBank/DDBJ whole genome shotgun (WGS) entry which is preliminary data.</text>
</comment>
<evidence type="ECO:0000313" key="2">
    <source>
        <dbReference type="Proteomes" id="UP000053911"/>
    </source>
</evidence>
<feature type="non-terminal residue" evidence="1">
    <location>
        <position position="1"/>
    </location>
</feature>
<sequence length="45" mass="4952">LAVLEEDFAVSPNQQSRVVGAVLVGLKKAKDNVRPVFSRNKTLKE</sequence>
<gene>
    <name evidence="1" type="ORF">XD54_1885</name>
</gene>
<reference evidence="2" key="1">
    <citation type="journal article" date="2015" name="MBio">
        <title>Genome-Resolved Metagenomic Analysis Reveals Roles for Candidate Phyla and Other Microbial Community Members in Biogeochemical Transformations in Oil Reservoirs.</title>
        <authorList>
            <person name="Hu P."/>
            <person name="Tom L."/>
            <person name="Singh A."/>
            <person name="Thomas B.C."/>
            <person name="Baker B.J."/>
            <person name="Piceno Y.M."/>
            <person name="Andersen G.L."/>
            <person name="Banfield J.F."/>
        </authorList>
    </citation>
    <scope>NUCLEOTIDE SEQUENCE [LARGE SCALE GENOMIC DNA]</scope>
</reference>
<proteinExistence type="predicted"/>
<dbReference type="AlphaFoldDB" id="A0A101EKI6"/>
<name>A0A101EKI6_9EURY</name>
<accession>A0A101EKI6</accession>
<dbReference type="PATRIC" id="fig|172049.5.peg.2143"/>